<reference evidence="8" key="1">
    <citation type="submission" date="2020-06" db="EMBL/GenBank/DDBJ databases">
        <title>A chromosome-scale genome assembly of Talaromyces rugulosus W13939.</title>
        <authorList>
            <person name="Wang B."/>
            <person name="Guo L."/>
            <person name="Ye K."/>
            <person name="Wang L."/>
        </authorList>
    </citation>
    <scope>NUCLEOTIDE SEQUENCE [LARGE SCALE GENOMIC DNA]</scope>
    <source>
        <strain evidence="8">W13939</strain>
    </source>
</reference>
<dbReference type="GO" id="GO:0003677">
    <property type="term" value="F:DNA binding"/>
    <property type="evidence" value="ECO:0007669"/>
    <property type="project" value="InterPro"/>
</dbReference>
<dbReference type="GO" id="GO:0005634">
    <property type="term" value="C:nucleus"/>
    <property type="evidence" value="ECO:0007669"/>
    <property type="project" value="UniProtKB-SubCell"/>
</dbReference>
<evidence type="ECO:0000313" key="8">
    <source>
        <dbReference type="Proteomes" id="UP000509510"/>
    </source>
</evidence>
<keyword evidence="4" id="KW-0804">Transcription</keyword>
<dbReference type="RefSeq" id="XP_035348559.1">
    <property type="nucleotide sequence ID" value="XM_035492666.1"/>
</dbReference>
<comment type="subcellular location">
    <subcellularLocation>
        <location evidence="1">Nucleus</location>
    </subcellularLocation>
</comment>
<dbReference type="PANTHER" id="PTHR47338:SF11">
    <property type="entry name" value="ZN(II)2CYS6 TRANSCRIPTION FACTOR (EUROFUNG)"/>
    <property type="match status" value="1"/>
</dbReference>
<evidence type="ECO:0000256" key="3">
    <source>
        <dbReference type="ARBA" id="ARBA00023015"/>
    </source>
</evidence>
<gene>
    <name evidence="7" type="ORF">TRUGW13939_09544</name>
</gene>
<accession>A0A7H8RA93</accession>
<evidence type="ECO:0000256" key="5">
    <source>
        <dbReference type="ARBA" id="ARBA00023242"/>
    </source>
</evidence>
<dbReference type="GO" id="GO:0000981">
    <property type="term" value="F:DNA-binding transcription factor activity, RNA polymerase II-specific"/>
    <property type="evidence" value="ECO:0007669"/>
    <property type="project" value="InterPro"/>
</dbReference>
<dbReference type="CDD" id="cd12148">
    <property type="entry name" value="fungal_TF_MHR"/>
    <property type="match status" value="1"/>
</dbReference>
<keyword evidence="5" id="KW-0539">Nucleus</keyword>
<proteinExistence type="predicted"/>
<keyword evidence="3" id="KW-0805">Transcription regulation</keyword>
<dbReference type="InterPro" id="IPR050815">
    <property type="entry name" value="TF_fung"/>
</dbReference>
<name>A0A7H8RA93_TALRU</name>
<dbReference type="Pfam" id="PF04082">
    <property type="entry name" value="Fungal_trans"/>
    <property type="match status" value="1"/>
</dbReference>
<dbReference type="OrthoDB" id="4356994at2759"/>
<keyword evidence="2" id="KW-0479">Metal-binding</keyword>
<evidence type="ECO:0000313" key="7">
    <source>
        <dbReference type="EMBL" id="QKX62385.1"/>
    </source>
</evidence>
<evidence type="ECO:0000256" key="4">
    <source>
        <dbReference type="ARBA" id="ARBA00023163"/>
    </source>
</evidence>
<evidence type="ECO:0000256" key="2">
    <source>
        <dbReference type="ARBA" id="ARBA00022723"/>
    </source>
</evidence>
<dbReference type="GO" id="GO:0006351">
    <property type="term" value="P:DNA-templated transcription"/>
    <property type="evidence" value="ECO:0007669"/>
    <property type="project" value="InterPro"/>
</dbReference>
<dbReference type="GO" id="GO:0008270">
    <property type="term" value="F:zinc ion binding"/>
    <property type="evidence" value="ECO:0007669"/>
    <property type="project" value="InterPro"/>
</dbReference>
<feature type="domain" description="Xylanolytic transcriptional activator regulatory" evidence="6">
    <location>
        <begin position="144"/>
        <end position="216"/>
    </location>
</feature>
<dbReference type="Proteomes" id="UP000509510">
    <property type="component" value="Chromosome V"/>
</dbReference>
<organism evidence="7 8">
    <name type="scientific">Talaromyces rugulosus</name>
    <name type="common">Penicillium rugulosum</name>
    <dbReference type="NCBI Taxonomy" id="121627"/>
    <lineage>
        <taxon>Eukaryota</taxon>
        <taxon>Fungi</taxon>
        <taxon>Dikarya</taxon>
        <taxon>Ascomycota</taxon>
        <taxon>Pezizomycotina</taxon>
        <taxon>Eurotiomycetes</taxon>
        <taxon>Eurotiomycetidae</taxon>
        <taxon>Eurotiales</taxon>
        <taxon>Trichocomaceae</taxon>
        <taxon>Talaromyces</taxon>
        <taxon>Talaromyces sect. Islandici</taxon>
    </lineage>
</organism>
<protein>
    <recommendedName>
        <fullName evidence="6">Xylanolytic transcriptional activator regulatory domain-containing protein</fullName>
    </recommendedName>
</protein>
<sequence length="568" mass="63402">MPAPNASCVWSRPDPGYNPDVASEAPVSSAAVSSLEQAKKGIHTCLDIFFERHFANDFCSFDHWPDFEQKCQKDAFLSSAVVALCGRYLKPQDAQSCFGLDSGRQVSKAYLHRARALAKESSDDPTGNLVLAMAELLHGSGSRHWLFAGMAIRMAEAMRLNKDFHQKHSLKVQEVRRRTFWACLMFDRVLAYFLAKHRTIDIENIGIPLPGTDMSLAYQEETKGVTLSDIATRQRPSELGLGSYLIKTVCLWSDLADFATYSRRRLDRFPPTDPHSMFSIRHEALCTWVDSLHPSLRWNSENYHTQRQLGKGSSFVAMHLLLLSGSCAAHQCYLPHFTLFTKPDDLVDAAGWSYLHREPLLIDTCVSNAIKFGEVLTYLVEGGSTGNELSLQAVWVAPSVLIVANVFLWLQYTQDNVYSDDSLRQKSQSYFQTIHTLVSSWTPHWKAAERWKLSLNAMQDLYKAAYVGDINETILSPAATISMHSDDESAPDFCPQPGDGYPALISLPNLPASVKFVTSDTSARFIDMQSIWLQLSGGWPYGATGAAYLMEHAHVDMALLNDSAPAEL</sequence>
<dbReference type="InterPro" id="IPR007219">
    <property type="entry name" value="XnlR_reg_dom"/>
</dbReference>
<dbReference type="KEGG" id="trg:TRUGW13939_09544"/>
<dbReference type="GeneID" id="55997027"/>
<dbReference type="SMART" id="SM00906">
    <property type="entry name" value="Fungal_trans"/>
    <property type="match status" value="1"/>
</dbReference>
<dbReference type="PANTHER" id="PTHR47338">
    <property type="entry name" value="ZN(II)2CYS6 TRANSCRIPTION FACTOR (EUROFUNG)-RELATED"/>
    <property type="match status" value="1"/>
</dbReference>
<dbReference type="AlphaFoldDB" id="A0A7H8RA93"/>
<evidence type="ECO:0000256" key="1">
    <source>
        <dbReference type="ARBA" id="ARBA00004123"/>
    </source>
</evidence>
<dbReference type="EMBL" id="CP055902">
    <property type="protein sequence ID" value="QKX62385.1"/>
    <property type="molecule type" value="Genomic_DNA"/>
</dbReference>
<keyword evidence="8" id="KW-1185">Reference proteome</keyword>
<evidence type="ECO:0000259" key="6">
    <source>
        <dbReference type="SMART" id="SM00906"/>
    </source>
</evidence>